<dbReference type="AlphaFoldDB" id="A0A913YM06"/>
<evidence type="ECO:0000256" key="2">
    <source>
        <dbReference type="SAM" id="Phobius"/>
    </source>
</evidence>
<dbReference type="InterPro" id="IPR011990">
    <property type="entry name" value="TPR-like_helical_dom_sf"/>
</dbReference>
<protein>
    <submittedName>
        <fullName evidence="3">Uncharacterized protein</fullName>
    </submittedName>
</protein>
<dbReference type="GeneID" id="110244596"/>
<keyword evidence="2" id="KW-1133">Transmembrane helix</keyword>
<keyword evidence="2" id="KW-0472">Membrane</keyword>
<sequence>MNTQKEFVVNMAAREGSEEVRRRTTETPSWAPGGADYDPSLPYGPKVYLARRKKPDPWWVTSIEIAVVIGVLLFFVYMYYYMDHLHFHVIRAYAYAGSSHAQHHLGHKYLRGRGTNKDESQAMYWFRSLLLFREAAKNKHPHGAYNLVAGHIQGYDTDVQEHEVEPLLQMAAENGVEEAKKALKDLYPHKYS</sequence>
<feature type="transmembrane region" description="Helical" evidence="2">
    <location>
        <begin position="58"/>
        <end position="81"/>
    </location>
</feature>
<evidence type="ECO:0000256" key="1">
    <source>
        <dbReference type="SAM" id="MobiDB-lite"/>
    </source>
</evidence>
<organism evidence="3 4">
    <name type="scientific">Exaiptasia diaphana</name>
    <name type="common">Tropical sea anemone</name>
    <name type="synonym">Aiptasia pulchella</name>
    <dbReference type="NCBI Taxonomy" id="2652724"/>
    <lineage>
        <taxon>Eukaryota</taxon>
        <taxon>Metazoa</taxon>
        <taxon>Cnidaria</taxon>
        <taxon>Anthozoa</taxon>
        <taxon>Hexacorallia</taxon>
        <taxon>Actiniaria</taxon>
        <taxon>Aiptasiidae</taxon>
        <taxon>Exaiptasia</taxon>
    </lineage>
</organism>
<keyword evidence="4" id="KW-1185">Reference proteome</keyword>
<dbReference type="Proteomes" id="UP000887567">
    <property type="component" value="Unplaced"/>
</dbReference>
<keyword evidence="2" id="KW-0812">Transmembrane</keyword>
<dbReference type="Gene3D" id="1.25.40.10">
    <property type="entry name" value="Tetratricopeptide repeat domain"/>
    <property type="match status" value="1"/>
</dbReference>
<feature type="region of interest" description="Disordered" evidence="1">
    <location>
        <begin position="14"/>
        <end position="33"/>
    </location>
</feature>
<dbReference type="EnsemblMetazoa" id="XM_028660704.1">
    <property type="protein sequence ID" value="XP_028516505.1"/>
    <property type="gene ID" value="LOC110244596"/>
</dbReference>
<accession>A0A913YM06</accession>
<proteinExistence type="predicted"/>
<evidence type="ECO:0000313" key="4">
    <source>
        <dbReference type="Proteomes" id="UP000887567"/>
    </source>
</evidence>
<dbReference type="SUPFAM" id="SSF81901">
    <property type="entry name" value="HCP-like"/>
    <property type="match status" value="1"/>
</dbReference>
<dbReference type="OMA" id="HFHVTHF"/>
<dbReference type="OrthoDB" id="2384430at2759"/>
<reference evidence="3" key="1">
    <citation type="submission" date="2022-11" db="UniProtKB">
        <authorList>
            <consortium name="EnsemblMetazoa"/>
        </authorList>
    </citation>
    <scope>IDENTIFICATION</scope>
</reference>
<evidence type="ECO:0000313" key="3">
    <source>
        <dbReference type="EnsemblMetazoa" id="XP_028516505.1"/>
    </source>
</evidence>
<feature type="compositionally biased region" description="Basic and acidic residues" evidence="1">
    <location>
        <begin position="15"/>
        <end position="25"/>
    </location>
</feature>
<name>A0A913YM06_EXADI</name>
<dbReference type="RefSeq" id="XP_028516505.1">
    <property type="nucleotide sequence ID" value="XM_028660704.1"/>
</dbReference>